<dbReference type="SUPFAM" id="SSF52540">
    <property type="entry name" value="P-loop containing nucleoside triphosphate hydrolases"/>
    <property type="match status" value="1"/>
</dbReference>
<organism evidence="1 2">
    <name type="scientific">Kibdelosporangium banguiense</name>
    <dbReference type="NCBI Taxonomy" id="1365924"/>
    <lineage>
        <taxon>Bacteria</taxon>
        <taxon>Bacillati</taxon>
        <taxon>Actinomycetota</taxon>
        <taxon>Actinomycetes</taxon>
        <taxon>Pseudonocardiales</taxon>
        <taxon>Pseudonocardiaceae</taxon>
        <taxon>Kibdelosporangium</taxon>
    </lineage>
</organism>
<evidence type="ECO:0000313" key="2">
    <source>
        <dbReference type="Proteomes" id="UP001519332"/>
    </source>
</evidence>
<keyword evidence="2" id="KW-1185">Reference proteome</keyword>
<name>A0ABS4TPF5_9PSEU</name>
<reference evidence="1 2" key="1">
    <citation type="submission" date="2021-03" db="EMBL/GenBank/DDBJ databases">
        <title>Sequencing the genomes of 1000 actinobacteria strains.</title>
        <authorList>
            <person name="Klenk H.-P."/>
        </authorList>
    </citation>
    <scope>NUCLEOTIDE SEQUENCE [LARGE SCALE GENOMIC DNA]</scope>
    <source>
        <strain evidence="1 2">DSM 46670</strain>
    </source>
</reference>
<dbReference type="PANTHER" id="PTHR35894:SF1">
    <property type="entry name" value="PHOSPHORIBULOKINASE _ URIDINE KINASE FAMILY"/>
    <property type="match status" value="1"/>
</dbReference>
<proteinExistence type="predicted"/>
<dbReference type="InterPro" id="IPR052026">
    <property type="entry name" value="ExeA_AAA_ATPase_DNA-bind"/>
</dbReference>
<dbReference type="Gene3D" id="3.40.50.300">
    <property type="entry name" value="P-loop containing nucleotide triphosphate hydrolases"/>
    <property type="match status" value="1"/>
</dbReference>
<gene>
    <name evidence="1" type="ORF">JOF56_006669</name>
</gene>
<dbReference type="RefSeq" id="WP_209643362.1">
    <property type="nucleotide sequence ID" value="NZ_JAGINW010000001.1"/>
</dbReference>
<protein>
    <submittedName>
        <fullName evidence="1">Cdc6-like AAA superfamily ATPase</fullName>
    </submittedName>
</protein>
<sequence>MSDLDNPFSPLAVARAVSFDEVSIETDAIREAYAAVRGYLETRTPSPEGLPVRSGNVLAVCGDYGTGKTHLAGWLMRHVRDATEGAVDPLYLDPASDSFLDLYRAFVTKLGLSAIQSRVNELYADIVADSMQGKGMTSDVVQWLKDGEIEPRLVVERLGLTESMLLKAVAGMLGSLTGDNDLAQALTLLLRPGFETAVWEWLMGSPPEPVLTDREITKVVGTERAALDMLGSLTLLMGGQQRHFVVVVDEFHELFLGHGRTDTEVLDGFQKLLEVFSAANAFLVLAGVPEALTVLPAGVRQRIGRVVMMSGLSVDTVCEFITLAQHRQFGVARLSPFSRDTVAYLVSLSGGRARTVIRLCHELYRIAVTGRQPVSEEMITQVVRDQLGTSSTQDVPADVRRVLDGKGLSYLRDHVLGGPESRADFWLPLGDDTGCAILVTRSLLEPDDVDRVNRRKIAIQVCRPQATVVIVVNGVVSDRVNQLVRESFDLYPLIYRPGQFIEDLNAVIDTVTTRLRRLHDENPFNAMQERIDQLNRQQTTVMSALEQVVVQSENSQAAVNRSFALLQRDIADLTAAAYGVVTSAPERGQPLPADVDRLFTEPISLLDRLIEFNGVFDGAFPQPGWDPDQAADVRDELQNLLRSRALIEANGAAAALRQAVLAFRRVVAEWYHSEEVRMSSERLTDDAEDRLDTLCRAYGSIVEFVPIDRLEPLIRRGRQPDFIARVSQSLRRADLDAALDVLHVRVRRALLKSVFVKGQ</sequence>
<dbReference type="EMBL" id="JAGINW010000001">
    <property type="protein sequence ID" value="MBP2326284.1"/>
    <property type="molecule type" value="Genomic_DNA"/>
</dbReference>
<dbReference type="Proteomes" id="UP001519332">
    <property type="component" value="Unassembled WGS sequence"/>
</dbReference>
<accession>A0ABS4TPF5</accession>
<evidence type="ECO:0000313" key="1">
    <source>
        <dbReference type="EMBL" id="MBP2326284.1"/>
    </source>
</evidence>
<dbReference type="InterPro" id="IPR027417">
    <property type="entry name" value="P-loop_NTPase"/>
</dbReference>
<comment type="caution">
    <text evidence="1">The sequence shown here is derived from an EMBL/GenBank/DDBJ whole genome shotgun (WGS) entry which is preliminary data.</text>
</comment>
<dbReference type="PANTHER" id="PTHR35894">
    <property type="entry name" value="GENERAL SECRETION PATHWAY PROTEIN A-RELATED"/>
    <property type="match status" value="1"/>
</dbReference>